<feature type="non-terminal residue" evidence="1">
    <location>
        <position position="1"/>
    </location>
</feature>
<sequence>NAEEITVALKNLFTDLDFDKKASKEFVKEVEYINLYKRCCDSDPENRPQINEVYDIVSNIKSEANKKFYKDIRKAEQRITCSNFFGSNIIIANLSQEFIKLYIKDMITNSNDTINNISNWLENNSENSKKNF</sequence>
<name>A0ABN7VMV0_GIGMA</name>
<evidence type="ECO:0000313" key="1">
    <source>
        <dbReference type="EMBL" id="CAG8786618.1"/>
    </source>
</evidence>
<proteinExistence type="predicted"/>
<evidence type="ECO:0000313" key="2">
    <source>
        <dbReference type="Proteomes" id="UP000789901"/>
    </source>
</evidence>
<accession>A0ABN7VMV0</accession>
<organism evidence="1 2">
    <name type="scientific">Gigaspora margarita</name>
    <dbReference type="NCBI Taxonomy" id="4874"/>
    <lineage>
        <taxon>Eukaryota</taxon>
        <taxon>Fungi</taxon>
        <taxon>Fungi incertae sedis</taxon>
        <taxon>Mucoromycota</taxon>
        <taxon>Glomeromycotina</taxon>
        <taxon>Glomeromycetes</taxon>
        <taxon>Diversisporales</taxon>
        <taxon>Gigasporaceae</taxon>
        <taxon>Gigaspora</taxon>
    </lineage>
</organism>
<gene>
    <name evidence="1" type="ORF">GMARGA_LOCUS20548</name>
</gene>
<keyword evidence="2" id="KW-1185">Reference proteome</keyword>
<protein>
    <submittedName>
        <fullName evidence="1">28745_t:CDS:1</fullName>
    </submittedName>
</protein>
<comment type="caution">
    <text evidence="1">The sequence shown here is derived from an EMBL/GenBank/DDBJ whole genome shotgun (WGS) entry which is preliminary data.</text>
</comment>
<reference evidence="1 2" key="1">
    <citation type="submission" date="2021-06" db="EMBL/GenBank/DDBJ databases">
        <authorList>
            <person name="Kallberg Y."/>
            <person name="Tangrot J."/>
            <person name="Rosling A."/>
        </authorList>
    </citation>
    <scope>NUCLEOTIDE SEQUENCE [LARGE SCALE GENOMIC DNA]</scope>
    <source>
        <strain evidence="1 2">120-4 pot B 10/14</strain>
    </source>
</reference>
<dbReference type="EMBL" id="CAJVQB010018120">
    <property type="protein sequence ID" value="CAG8786618.1"/>
    <property type="molecule type" value="Genomic_DNA"/>
</dbReference>
<dbReference type="Proteomes" id="UP000789901">
    <property type="component" value="Unassembled WGS sequence"/>
</dbReference>
<dbReference type="Gene3D" id="1.10.510.10">
    <property type="entry name" value="Transferase(Phosphotransferase) domain 1"/>
    <property type="match status" value="1"/>
</dbReference>